<organism evidence="19 20">
    <name type="scientific">Campylobacter ureolyticus</name>
    <dbReference type="NCBI Taxonomy" id="827"/>
    <lineage>
        <taxon>Bacteria</taxon>
        <taxon>Pseudomonadati</taxon>
        <taxon>Campylobacterota</taxon>
        <taxon>Epsilonproteobacteria</taxon>
        <taxon>Campylobacterales</taxon>
        <taxon>Campylobacteraceae</taxon>
        <taxon>Campylobacter</taxon>
    </lineage>
</organism>
<evidence type="ECO:0000313" key="18">
    <source>
        <dbReference type="EMBL" id="MCZ6161677.1"/>
    </source>
</evidence>
<keyword evidence="9 14" id="KW-0418">Kinase</keyword>
<evidence type="ECO:0000256" key="7">
    <source>
        <dbReference type="ARBA" id="ARBA00022737"/>
    </source>
</evidence>
<dbReference type="Proteomes" id="UP000234639">
    <property type="component" value="Unassembled WGS sequence"/>
</dbReference>
<dbReference type="InterPro" id="IPR045865">
    <property type="entry name" value="ACT-like_dom_sf"/>
</dbReference>
<dbReference type="PANTHER" id="PTHR21499:SF3">
    <property type="entry name" value="ASPARTOKINASE"/>
    <property type="match status" value="1"/>
</dbReference>
<feature type="binding site" evidence="13">
    <location>
        <begin position="6"/>
        <end position="9"/>
    </location>
    <ligand>
        <name>ATP</name>
        <dbReference type="ChEBI" id="CHEBI:30616"/>
    </ligand>
</feature>
<reference evidence="17" key="2">
    <citation type="submission" date="2022-12" db="EMBL/GenBank/DDBJ databases">
        <title>Species Delineation and Comparative Genomics within the Campylobacter ureolyticus Complex.</title>
        <authorList>
            <person name="Maki J."/>
            <person name="Howard M."/>
            <person name="Connelly S."/>
            <person name="Hardy D.J."/>
            <person name="Cameron A."/>
        </authorList>
    </citation>
    <scope>NUCLEOTIDE SEQUENCE</scope>
    <source>
        <strain evidence="18">URMC_786</strain>
        <strain evidence="17">URMC_787</strain>
    </source>
</reference>
<dbReference type="CDD" id="cd04261">
    <property type="entry name" value="AAK_AKii-LysC-BS"/>
    <property type="match status" value="1"/>
</dbReference>
<dbReference type="UniPathway" id="UPA00050">
    <property type="reaction ID" value="UER00461"/>
</dbReference>
<dbReference type="InterPro" id="IPR001341">
    <property type="entry name" value="Asp_kinase"/>
</dbReference>
<evidence type="ECO:0000256" key="12">
    <source>
        <dbReference type="ARBA" id="ARBA00047872"/>
    </source>
</evidence>
<dbReference type="RefSeq" id="WP_101636643.1">
    <property type="nucleotide sequence ID" value="NZ_CACRSK010000003.1"/>
</dbReference>
<evidence type="ECO:0000256" key="8">
    <source>
        <dbReference type="ARBA" id="ARBA00022741"/>
    </source>
</evidence>
<dbReference type="Gene3D" id="3.30.2130.10">
    <property type="entry name" value="VC0802-like"/>
    <property type="match status" value="1"/>
</dbReference>
<dbReference type="InterPro" id="IPR002912">
    <property type="entry name" value="ACT_dom"/>
</dbReference>
<dbReference type="FunFam" id="3.30.2130.10:FF:000001">
    <property type="entry name" value="Bifunctional aspartokinase/homoserine dehydrogenase"/>
    <property type="match status" value="1"/>
</dbReference>
<dbReference type="Proteomes" id="UP001075461">
    <property type="component" value="Unassembled WGS sequence"/>
</dbReference>
<dbReference type="GO" id="GO:0004072">
    <property type="term" value="F:aspartate kinase activity"/>
    <property type="evidence" value="ECO:0007669"/>
    <property type="project" value="UniProtKB-EC"/>
</dbReference>
<comment type="catalytic activity">
    <reaction evidence="12 14">
        <text>L-aspartate + ATP = 4-phospho-L-aspartate + ADP</text>
        <dbReference type="Rhea" id="RHEA:23776"/>
        <dbReference type="ChEBI" id="CHEBI:29991"/>
        <dbReference type="ChEBI" id="CHEBI:30616"/>
        <dbReference type="ChEBI" id="CHEBI:57535"/>
        <dbReference type="ChEBI" id="CHEBI:456216"/>
        <dbReference type="EC" id="2.7.2.4"/>
    </reaction>
</comment>
<dbReference type="EMBL" id="PKHU01000002">
    <property type="protein sequence ID" value="PKZ29617.1"/>
    <property type="molecule type" value="Genomic_DNA"/>
</dbReference>
<dbReference type="AlphaFoldDB" id="A0A2I1NB58"/>
<dbReference type="SUPFAM" id="SSF55021">
    <property type="entry name" value="ACT-like"/>
    <property type="match status" value="2"/>
</dbReference>
<dbReference type="InterPro" id="IPR001048">
    <property type="entry name" value="Asp/Glu/Uridylate_kinase"/>
</dbReference>
<evidence type="ECO:0000256" key="14">
    <source>
        <dbReference type="RuleBase" id="RU003448"/>
    </source>
</evidence>
<protein>
    <recommendedName>
        <fullName evidence="14">Aspartokinase</fullName>
        <ecNumber evidence="14">2.7.2.4</ecNumber>
    </recommendedName>
</protein>
<evidence type="ECO:0000256" key="4">
    <source>
        <dbReference type="ARBA" id="ARBA00010122"/>
    </source>
</evidence>
<feature type="binding site" evidence="13">
    <location>
        <position position="73"/>
    </location>
    <ligand>
        <name>substrate</name>
    </ligand>
</feature>
<dbReference type="PROSITE" id="PS00324">
    <property type="entry name" value="ASPARTOKINASE"/>
    <property type="match status" value="1"/>
</dbReference>
<dbReference type="GO" id="GO:0005524">
    <property type="term" value="F:ATP binding"/>
    <property type="evidence" value="ECO:0007669"/>
    <property type="project" value="UniProtKB-KW"/>
</dbReference>
<dbReference type="EMBL" id="JAPXGP010000003">
    <property type="protein sequence ID" value="MCZ6161677.1"/>
    <property type="molecule type" value="Genomic_DNA"/>
</dbReference>
<dbReference type="CDD" id="cd04923">
    <property type="entry name" value="ACT_AK-LysC-DapG-like_2"/>
    <property type="match status" value="1"/>
</dbReference>
<comment type="similarity">
    <text evidence="4 14">Belongs to the aspartokinase family.</text>
</comment>
<evidence type="ECO:0000313" key="20">
    <source>
        <dbReference type="Proteomes" id="UP000234639"/>
    </source>
</evidence>
<comment type="pathway">
    <text evidence="2 15">Amino-acid biosynthesis; L-methionine biosynthesis via de novo pathway; L-homoserine from L-aspartate: step 1/3.</text>
</comment>
<keyword evidence="11" id="KW-0457">Lysine biosynthesis</keyword>
<dbReference type="PANTHER" id="PTHR21499">
    <property type="entry name" value="ASPARTATE KINASE"/>
    <property type="match status" value="1"/>
</dbReference>
<evidence type="ECO:0000256" key="5">
    <source>
        <dbReference type="ARBA" id="ARBA00022605"/>
    </source>
</evidence>
<evidence type="ECO:0000256" key="3">
    <source>
        <dbReference type="ARBA" id="ARBA00005139"/>
    </source>
</evidence>
<evidence type="ECO:0000256" key="6">
    <source>
        <dbReference type="ARBA" id="ARBA00022679"/>
    </source>
</evidence>
<gene>
    <name evidence="19" type="ORF">CYJ41_01640</name>
    <name evidence="17" type="ORF">O6B32_05480</name>
    <name evidence="18" type="ORF">O6B92_04920</name>
</gene>
<evidence type="ECO:0000256" key="2">
    <source>
        <dbReference type="ARBA" id="ARBA00004986"/>
    </source>
</evidence>
<feature type="binding site" evidence="13">
    <location>
        <begin position="172"/>
        <end position="173"/>
    </location>
    <ligand>
        <name>ATP</name>
        <dbReference type="ChEBI" id="CHEBI:30616"/>
    </ligand>
</feature>
<dbReference type="Pfam" id="PF00696">
    <property type="entry name" value="AA_kinase"/>
    <property type="match status" value="1"/>
</dbReference>
<sequence length="399" mass="43074">MLIVQKYGGTSVGTLERIDLVAKRIAKRKDEGNSLVVVVSAMSGVTNKLIDYAEYFSKNPSSRELDMLLSAGERVTSSLLAIALKELGYKAVAFSGRQAGLKTDSFHTKAKIELIDPTSINEALKDDKIVVIAGFQGVDKNGDVTTLGRGGSDLSAVAVAGAIKADLCEIYTDVDGVYTTDPRIEPRARKLDKITYDEMLELASLGAKVLQNRSVELAKKLNINLVTRSSFNENDGTLITGEKKMEGAIISGIALDRNQARVTIRNVDDKPGVAAKIFKILSTQETNVDMIIQNIGTDGVANIGFTVPENELNQTLKVLSNLDDSFSVESDSNIVKVSVVGIGMKSHSGIAALAFETLAKNGINIQMISTSEIRISIIVEAKYGELAVRILHEAYELYK</sequence>
<dbReference type="InterPro" id="IPR005260">
    <property type="entry name" value="Asp_kin_monofn"/>
</dbReference>
<dbReference type="NCBIfam" id="NF005155">
    <property type="entry name" value="PRK06635.1-4"/>
    <property type="match status" value="1"/>
</dbReference>
<dbReference type="Pfam" id="PF22468">
    <property type="entry name" value="ACT_9"/>
    <property type="match status" value="2"/>
</dbReference>
<keyword evidence="6 14" id="KW-0808">Transferase</keyword>
<evidence type="ECO:0000313" key="19">
    <source>
        <dbReference type="EMBL" id="PKZ29617.1"/>
    </source>
</evidence>
<dbReference type="GO" id="GO:0005829">
    <property type="term" value="C:cytosol"/>
    <property type="evidence" value="ECO:0007669"/>
    <property type="project" value="TreeGrafter"/>
</dbReference>
<keyword evidence="10 13" id="KW-0067">ATP-binding</keyword>
<evidence type="ECO:0000256" key="1">
    <source>
        <dbReference type="ARBA" id="ARBA00004766"/>
    </source>
</evidence>
<dbReference type="CDD" id="cd04913">
    <property type="entry name" value="ACT_AKii-LysC-BS-like_1"/>
    <property type="match status" value="1"/>
</dbReference>
<dbReference type="SUPFAM" id="SSF53633">
    <property type="entry name" value="Carbamate kinase-like"/>
    <property type="match status" value="1"/>
</dbReference>
<keyword evidence="7" id="KW-0677">Repeat</keyword>
<dbReference type="NCBIfam" id="NF005154">
    <property type="entry name" value="PRK06635.1-2"/>
    <property type="match status" value="1"/>
</dbReference>
<evidence type="ECO:0000256" key="13">
    <source>
        <dbReference type="PIRSR" id="PIRSR000726-1"/>
    </source>
</evidence>
<feature type="domain" description="ACT" evidence="16">
    <location>
        <begin position="262"/>
        <end position="333"/>
    </location>
</feature>
<dbReference type="GO" id="GO:0009089">
    <property type="term" value="P:lysine biosynthetic process via diaminopimelate"/>
    <property type="evidence" value="ECO:0007669"/>
    <property type="project" value="UniProtKB-UniPathway"/>
</dbReference>
<evidence type="ECO:0000256" key="15">
    <source>
        <dbReference type="RuleBase" id="RU004249"/>
    </source>
</evidence>
<dbReference type="FunFam" id="3.40.1160.10:FF:000002">
    <property type="entry name" value="Aspartokinase"/>
    <property type="match status" value="1"/>
</dbReference>
<keyword evidence="5 15" id="KW-0028">Amino-acid biosynthesis</keyword>
<dbReference type="InterPro" id="IPR041740">
    <property type="entry name" value="AKii-LysC-BS"/>
</dbReference>
<comment type="caution">
    <text evidence="19">The sequence shown here is derived from an EMBL/GenBank/DDBJ whole genome shotgun (WGS) entry which is preliminary data.</text>
</comment>
<feature type="binding site" evidence="13">
    <location>
        <begin position="208"/>
        <end position="209"/>
    </location>
    <ligand>
        <name>ATP</name>
        <dbReference type="ChEBI" id="CHEBI:30616"/>
    </ligand>
</feature>
<dbReference type="EC" id="2.7.2.4" evidence="14"/>
<dbReference type="GO" id="GO:0009090">
    <property type="term" value="P:homoserine biosynthetic process"/>
    <property type="evidence" value="ECO:0007669"/>
    <property type="project" value="TreeGrafter"/>
</dbReference>
<comment type="pathway">
    <text evidence="1 15">Amino-acid biosynthesis; L-lysine biosynthesis via DAP pathway; (S)-tetrahydrodipicolinate from L-aspartate: step 1/4.</text>
</comment>
<dbReference type="EMBL" id="JAPXGO010000003">
    <property type="protein sequence ID" value="MCZ6159928.1"/>
    <property type="molecule type" value="Genomic_DNA"/>
</dbReference>
<feature type="binding site" evidence="13">
    <location>
        <position position="183"/>
    </location>
    <ligand>
        <name>ATP</name>
        <dbReference type="ChEBI" id="CHEBI:30616"/>
    </ligand>
</feature>
<dbReference type="PROSITE" id="PS51671">
    <property type="entry name" value="ACT"/>
    <property type="match status" value="2"/>
</dbReference>
<evidence type="ECO:0000256" key="11">
    <source>
        <dbReference type="ARBA" id="ARBA00023154"/>
    </source>
</evidence>
<comment type="pathway">
    <text evidence="3 15">Amino-acid biosynthesis; L-threonine biosynthesis; L-threonine from L-aspartate: step 1/5.</text>
</comment>
<feature type="domain" description="ACT" evidence="16">
    <location>
        <begin position="339"/>
        <end position="399"/>
    </location>
</feature>
<dbReference type="InterPro" id="IPR018042">
    <property type="entry name" value="Aspartate_kinase_CS"/>
</dbReference>
<dbReference type="NCBIfam" id="TIGR00656">
    <property type="entry name" value="asp_kin_monofn"/>
    <property type="match status" value="1"/>
</dbReference>
<dbReference type="GO" id="GO:0009088">
    <property type="term" value="P:threonine biosynthetic process"/>
    <property type="evidence" value="ECO:0007669"/>
    <property type="project" value="UniProtKB-UniPathway"/>
</dbReference>
<dbReference type="InterPro" id="IPR036393">
    <property type="entry name" value="AceGlu_kinase-like_sf"/>
</dbReference>
<dbReference type="NCBIfam" id="TIGR00657">
    <property type="entry name" value="asp_kinases"/>
    <property type="match status" value="1"/>
</dbReference>
<feature type="binding site" evidence="13">
    <location>
        <position position="46"/>
    </location>
    <ligand>
        <name>substrate</name>
    </ligand>
</feature>
<dbReference type="Proteomes" id="UP001075225">
    <property type="component" value="Unassembled WGS sequence"/>
</dbReference>
<accession>A0A2I1NB58</accession>
<proteinExistence type="inferred from homology"/>
<evidence type="ECO:0000256" key="10">
    <source>
        <dbReference type="ARBA" id="ARBA00022840"/>
    </source>
</evidence>
<dbReference type="PIRSF" id="PIRSF000726">
    <property type="entry name" value="Asp_kin"/>
    <property type="match status" value="1"/>
</dbReference>
<dbReference type="UniPathway" id="UPA00034">
    <property type="reaction ID" value="UER00015"/>
</dbReference>
<dbReference type="UniPathway" id="UPA00051">
    <property type="reaction ID" value="UER00462"/>
</dbReference>
<keyword evidence="8 13" id="KW-0547">Nucleotide-binding</keyword>
<evidence type="ECO:0000259" key="16">
    <source>
        <dbReference type="PROSITE" id="PS51671"/>
    </source>
</evidence>
<evidence type="ECO:0000256" key="9">
    <source>
        <dbReference type="ARBA" id="ARBA00022777"/>
    </source>
</evidence>
<dbReference type="Gene3D" id="3.40.1160.10">
    <property type="entry name" value="Acetylglutamate kinase-like"/>
    <property type="match status" value="1"/>
</dbReference>
<evidence type="ECO:0000313" key="17">
    <source>
        <dbReference type="EMBL" id="MCZ6159928.1"/>
    </source>
</evidence>
<reference evidence="19 20" key="1">
    <citation type="submission" date="2017-12" db="EMBL/GenBank/DDBJ databases">
        <title>Phylogenetic diversity of female urinary microbiome.</title>
        <authorList>
            <person name="Thomas-White K."/>
            <person name="Wolfe A.J."/>
        </authorList>
    </citation>
    <scope>NUCLEOTIDE SEQUENCE [LARGE SCALE GENOMIC DNA]</scope>
    <source>
        <strain evidence="19 20">UMB0112</strain>
    </source>
</reference>
<dbReference type="InterPro" id="IPR054352">
    <property type="entry name" value="ACT_Aspartokinase"/>
</dbReference>
<feature type="binding site" evidence="13">
    <location>
        <position position="178"/>
    </location>
    <ligand>
        <name>ATP</name>
        <dbReference type="ChEBI" id="CHEBI:30616"/>
    </ligand>
</feature>
<name>A0A2I1NB58_9BACT</name>